<name>A0A3E0U521_9GAMM</name>
<dbReference type="Proteomes" id="UP000256899">
    <property type="component" value="Unassembled WGS sequence"/>
</dbReference>
<evidence type="ECO:0000259" key="1">
    <source>
        <dbReference type="PROSITE" id="PS50994"/>
    </source>
</evidence>
<accession>A0A3E0U521</accession>
<dbReference type="GO" id="GO:0015074">
    <property type="term" value="P:DNA integration"/>
    <property type="evidence" value="ECO:0007669"/>
    <property type="project" value="InterPro"/>
</dbReference>
<organism evidence="2 3">
    <name type="scientific">Thalassotalea euphylliae</name>
    <dbReference type="NCBI Taxonomy" id="1655234"/>
    <lineage>
        <taxon>Bacteria</taxon>
        <taxon>Pseudomonadati</taxon>
        <taxon>Pseudomonadota</taxon>
        <taxon>Gammaproteobacteria</taxon>
        <taxon>Alteromonadales</taxon>
        <taxon>Colwelliaceae</taxon>
        <taxon>Thalassotalea</taxon>
    </lineage>
</organism>
<evidence type="ECO:0000313" key="2">
    <source>
        <dbReference type="EMBL" id="REL31285.1"/>
    </source>
</evidence>
<dbReference type="AlphaFoldDB" id="A0A3E0U521"/>
<reference evidence="3" key="1">
    <citation type="submission" date="2018-08" db="EMBL/GenBank/DDBJ databases">
        <title>Thalassotalea euphylliae genome.</title>
        <authorList>
            <person name="Summers S."/>
            <person name="Rice S.A."/>
            <person name="Freckelton M.L."/>
            <person name="Nedved B.T."/>
            <person name="Hadfield M.G."/>
        </authorList>
    </citation>
    <scope>NUCLEOTIDE SEQUENCE [LARGE SCALE GENOMIC DNA]</scope>
    <source>
        <strain evidence="3">H3</strain>
    </source>
</reference>
<dbReference type="InterPro" id="IPR001584">
    <property type="entry name" value="Integrase_cat-core"/>
</dbReference>
<evidence type="ECO:0000313" key="3">
    <source>
        <dbReference type="Proteomes" id="UP000256899"/>
    </source>
</evidence>
<proteinExistence type="predicted"/>
<keyword evidence="3" id="KW-1185">Reference proteome</keyword>
<dbReference type="SUPFAM" id="SSF53098">
    <property type="entry name" value="Ribonuclease H-like"/>
    <property type="match status" value="1"/>
</dbReference>
<dbReference type="GO" id="GO:0003676">
    <property type="term" value="F:nucleic acid binding"/>
    <property type="evidence" value="ECO:0007669"/>
    <property type="project" value="InterPro"/>
</dbReference>
<protein>
    <submittedName>
        <fullName evidence="2">Transposase</fullName>
    </submittedName>
</protein>
<comment type="caution">
    <text evidence="2">The sequence shown here is derived from an EMBL/GenBank/DDBJ whole genome shotgun (WGS) entry which is preliminary data.</text>
</comment>
<dbReference type="Pfam" id="PF09299">
    <property type="entry name" value="Mu-transpos_C"/>
    <property type="match status" value="1"/>
</dbReference>
<dbReference type="Gene3D" id="3.30.420.10">
    <property type="entry name" value="Ribonuclease H-like superfamily/Ribonuclease H"/>
    <property type="match status" value="1"/>
</dbReference>
<sequence>MLLLNQTFEVSGKLMRLLWYEKDQAYWIDIEHASAWPEYVEYSFIESKLLDGQIRVIEDPHSELKSQLYDESSVNWKKCKHAWDIIKPHISSNELFYRNERGRLVRQLSEQYQITHQSIIRYLRRYWQRGMCMQALLPDYMNSGGKGKRRDITKSKLGRKRSVSSGIGVNTTPEIEHVFRLSIERNLLKKKHCSIPLAYAKALNLLEASITQKNNFELYPTITQFRYFLKREYSKTQLVELQTSDIEYEKDIRPLHSTSTAETLGPGFRYQIDATIADVYLLSQHDRSNIVGRPVVYFVVDVFSRMVVGMYVGFENPSWISAMMALINAATSKVTYCQEFGIEIDEQDWPCVGLPDKLLADQGELKGTLVESFITSSGTVIENAKARRGDAKGIVERLFRTIQCDFKPFTAGIVEPVISKKRGGKDYRLDATLTIHEFTKKIIELVLYHNNDHIISKYDRVEGMPGTVPSNPLSLWSWGISNLTGRLKTIEETYLRINLLPHQMATTSDFGVCLFGGYYTCSEIIKLGWLHRKASTRPARVRVAFDPRDANHIYIRPDSNMKHFWVCELTDRSRRLRNMTFWDVWKLRKAENKSNHNEAISSALSRGKVVHKMEQIEQEALKHKPNSKGLSKAYQLGNIRKNKLDERALERHKLKTSLTKELSGSAKIIPLPDSNNEDYSYPEFIDELFGDEDTE</sequence>
<dbReference type="InterPro" id="IPR015378">
    <property type="entry name" value="Transposase-like_Mu_C"/>
</dbReference>
<dbReference type="PROSITE" id="PS50994">
    <property type="entry name" value="INTEGRASE"/>
    <property type="match status" value="1"/>
</dbReference>
<gene>
    <name evidence="2" type="ORF">DXX94_11505</name>
</gene>
<dbReference type="RefSeq" id="WP_116015996.1">
    <property type="nucleotide sequence ID" value="NZ_QUOT01000001.1"/>
</dbReference>
<dbReference type="InterPro" id="IPR012337">
    <property type="entry name" value="RNaseH-like_sf"/>
</dbReference>
<dbReference type="InterPro" id="IPR036397">
    <property type="entry name" value="RNaseH_sf"/>
</dbReference>
<dbReference type="EMBL" id="QUOT01000001">
    <property type="protein sequence ID" value="REL31285.1"/>
    <property type="molecule type" value="Genomic_DNA"/>
</dbReference>
<feature type="domain" description="Integrase catalytic" evidence="1">
    <location>
        <begin position="262"/>
        <end position="477"/>
    </location>
</feature>